<reference evidence="1" key="2">
    <citation type="submission" date="2020-09" db="EMBL/GenBank/DDBJ databases">
        <authorList>
            <person name="Sun Q."/>
            <person name="Kim S."/>
        </authorList>
    </citation>
    <scope>NUCLEOTIDE SEQUENCE</scope>
    <source>
        <strain evidence="1">KCTC 32337</strain>
    </source>
</reference>
<evidence type="ECO:0000313" key="1">
    <source>
        <dbReference type="EMBL" id="GGZ78296.1"/>
    </source>
</evidence>
<dbReference type="EMBL" id="BMZC01000014">
    <property type="protein sequence ID" value="GGZ78296.1"/>
    <property type="molecule type" value="Genomic_DNA"/>
</dbReference>
<protein>
    <submittedName>
        <fullName evidence="1">Uncharacterized protein</fullName>
    </submittedName>
</protein>
<gene>
    <name evidence="1" type="ORF">GCM10011274_40570</name>
</gene>
<dbReference type="Proteomes" id="UP000622604">
    <property type="component" value="Unassembled WGS sequence"/>
</dbReference>
<organism evidence="1 2">
    <name type="scientific">Paraglaciecola chathamensis</name>
    <dbReference type="NCBI Taxonomy" id="368405"/>
    <lineage>
        <taxon>Bacteria</taxon>
        <taxon>Pseudomonadati</taxon>
        <taxon>Pseudomonadota</taxon>
        <taxon>Gammaproteobacteria</taxon>
        <taxon>Alteromonadales</taxon>
        <taxon>Alteromonadaceae</taxon>
        <taxon>Paraglaciecola</taxon>
    </lineage>
</organism>
<dbReference type="RefSeq" id="WP_191867048.1">
    <property type="nucleotide sequence ID" value="NZ_BMZC01000014.1"/>
</dbReference>
<comment type="caution">
    <text evidence="1">The sequence shown here is derived from an EMBL/GenBank/DDBJ whole genome shotgun (WGS) entry which is preliminary data.</text>
</comment>
<reference evidence="1" key="1">
    <citation type="journal article" date="2014" name="Int. J. Syst. Evol. Microbiol.">
        <title>Complete genome sequence of Corynebacterium casei LMG S-19264T (=DSM 44701T), isolated from a smear-ripened cheese.</title>
        <authorList>
            <consortium name="US DOE Joint Genome Institute (JGI-PGF)"/>
            <person name="Walter F."/>
            <person name="Albersmeier A."/>
            <person name="Kalinowski J."/>
            <person name="Ruckert C."/>
        </authorList>
    </citation>
    <scope>NUCLEOTIDE SEQUENCE</scope>
    <source>
        <strain evidence="1">KCTC 32337</strain>
    </source>
</reference>
<evidence type="ECO:0000313" key="2">
    <source>
        <dbReference type="Proteomes" id="UP000622604"/>
    </source>
</evidence>
<sequence>MKFNHDVRKKILLSRIEQNKGAEQTNGLIKKTLRFTQEQAAFLECLQSHLPGDAAFNDAVSVLVDLAMATNLNPTFELNVAESHIWDLFAFHALPAIHFNTVLQELGIPVIPTNKTNDPSVLLNHLIPYHDNIAQCFHINRAFLTAEVAVPYVLPNQPPFNTQLLDDIKAQSLQNLQPVWSLISYHCPELVGVNMLLYVMTEYQLNIHKKLSVFCPIGAFAKASNSVSEYQGLFKADGLRMSDLTLDASTFNRLISGDFLPKEPNRTLPGF</sequence>
<proteinExistence type="predicted"/>
<dbReference type="AlphaFoldDB" id="A0A8H9ID44"/>
<accession>A0A8H9ID44</accession>
<name>A0A8H9ID44_9ALTE</name>